<dbReference type="Proteomes" id="UP001158067">
    <property type="component" value="Unassembled WGS sequence"/>
</dbReference>
<accession>A0ABY1PTS4</accession>
<dbReference type="SUPFAM" id="SSF46626">
    <property type="entry name" value="Cytochrome c"/>
    <property type="match status" value="4"/>
</dbReference>
<evidence type="ECO:0000259" key="6">
    <source>
        <dbReference type="PROSITE" id="PS51820"/>
    </source>
</evidence>
<dbReference type="SUPFAM" id="SSF56988">
    <property type="entry name" value="Anthrax protective antigen"/>
    <property type="match status" value="1"/>
</dbReference>
<dbReference type="InterPro" id="IPR036909">
    <property type="entry name" value="Cyt_c-like_dom_sf"/>
</dbReference>
<keyword evidence="1 4" id="KW-0349">Heme</keyword>
<dbReference type="Gene3D" id="1.10.760.10">
    <property type="entry name" value="Cytochrome c-like domain"/>
    <property type="match status" value="4"/>
</dbReference>
<dbReference type="SMART" id="SM00758">
    <property type="entry name" value="PA14"/>
    <property type="match status" value="1"/>
</dbReference>
<dbReference type="InterPro" id="IPR037524">
    <property type="entry name" value="PA14/GLEYA"/>
</dbReference>
<dbReference type="Gene3D" id="2.60.120.380">
    <property type="match status" value="1"/>
</dbReference>
<keyword evidence="8" id="KW-1185">Reference proteome</keyword>
<protein>
    <submittedName>
        <fullName evidence="7">Cytochrome c553</fullName>
    </submittedName>
</protein>
<evidence type="ECO:0000256" key="1">
    <source>
        <dbReference type="ARBA" id="ARBA00022617"/>
    </source>
</evidence>
<evidence type="ECO:0000313" key="7">
    <source>
        <dbReference type="EMBL" id="SMP46480.1"/>
    </source>
</evidence>
<dbReference type="PANTHER" id="PTHR33546">
    <property type="entry name" value="LARGE, MULTIFUNCTIONAL SECRETED PROTEIN-RELATED"/>
    <property type="match status" value="1"/>
</dbReference>
<dbReference type="InterPro" id="IPR009056">
    <property type="entry name" value="Cyt_c-like_dom"/>
</dbReference>
<dbReference type="Pfam" id="PF07691">
    <property type="entry name" value="PA14"/>
    <property type="match status" value="1"/>
</dbReference>
<evidence type="ECO:0000256" key="3">
    <source>
        <dbReference type="ARBA" id="ARBA00023004"/>
    </source>
</evidence>
<dbReference type="PANTHER" id="PTHR33546:SF1">
    <property type="entry name" value="LARGE, MULTIFUNCTIONAL SECRETED PROTEIN"/>
    <property type="match status" value="1"/>
</dbReference>
<gene>
    <name evidence="7" type="ORF">SAMN06265222_102128</name>
</gene>
<feature type="domain" description="PA14" evidence="6">
    <location>
        <begin position="521"/>
        <end position="659"/>
    </location>
</feature>
<sequence length="1200" mass="131025">MIVLHIRRIGYQFLSLIALFWIVSGLDSSLVAWGQEPTQTNEVSVDDPDYPIQGEYAGDHQAMQVIAAGDGEFELVLYEGGLPGAGAKPTPPRRIEGDAELVEELVESMELQRVERISPTLGVKAPTDGIVLFDGTQEAADKHWSGGQVSDEGLLLPGTTTKATFQDYSLHVEFRTPWEPTRSGQQRGNSGVYHQARYETQILDSFGLEGLNNEAGGIYELHAPAVNACLPPMTWQTYDIDFTAARFDDAGTKTADARLTVRLNGILVQDDVSLARITRAAPQAEAPDAGPIYLQDHRNAVRFRNIWIVPRDADREAGRPIVPGFERFFAGNTKTLADGGELLLNSLACDACHSGASVGLPAQRGPDLSEVAGRVRPDALLAMVTDPHGAKPGTTMPDPWVGVSDVDRSQRSKAIASYLALSGKVPLLDQAVSREVAQRGKSLYQEVGCAACHASDPGDASTVGFTSVPLVDLHQKYTLRSLSKFLQAPHEVRPGLRMPALTGSPDEATAIAAYLTEEVTVGEETLSIRRSVYRGFWKQMPDFTELEPESQDLVSGLKFDDIRPKNGYGVVFEAMLSVPRDDTYVFELSSDDGSNITVGKRRLNNDGIHARTTRKRSIALTAGAHPIRVEFFNAGGGAELDVEIVDPISGKFPLASWLFDENQTKQLELLPSEFKPDASLVETGKQWFRSTGCANCHKAREVTSTMAQAPSLEQSRAGQGCLAEEVQSPAMDFGLGSVQRAALTAAIERRRAGGVPEVDDAKLVHLTMAALNCYACHARDQKGGAERGKVAFFQTTTPEMGLEGQVPPPLDGVGDKLNDAYFKNVLDNGANIRPYMKVRMPGFQYEPLQALHAAFNSLDRRDEMKTADQSQDAETVVSTGRQLCGNAGLACIKCHSFGGEKGGGIGAIDMLKMPERLRVEWFHRYLQDPVAYRPGTRMPNSFPDGKSALVDIYGGDPTLQIDAIWKYLQQGEKAEEPEGLKQGAIVLTPDQRPRIYRNFFVDVTARGIGVGYPEKVNLIWDAEEMNLAMVWENSFVDASLHWVGRGQGRQKPLGDRLVAIDPATPFAVLESKDEAWPQSSGRELGYRFRGYRLNQLGRPAFQYSIGSVAITDAPRPQVESRGLVRNLKLDTTGDEPNGLLVWQPATGEIEPTERGFRINGRVEMIIEGVDCELVSSGGQQTLRAVIPAGGLTQIQQTLLW</sequence>
<dbReference type="Gene3D" id="2.60.120.560">
    <property type="entry name" value="Exo-inulinase, domain 1"/>
    <property type="match status" value="1"/>
</dbReference>
<dbReference type="EMBL" id="FXUG01000002">
    <property type="protein sequence ID" value="SMP46480.1"/>
    <property type="molecule type" value="Genomic_DNA"/>
</dbReference>
<feature type="domain" description="Cytochrome c" evidence="5">
    <location>
        <begin position="435"/>
        <end position="519"/>
    </location>
</feature>
<evidence type="ECO:0000259" key="5">
    <source>
        <dbReference type="PROSITE" id="PS51007"/>
    </source>
</evidence>
<dbReference type="InterPro" id="IPR011658">
    <property type="entry name" value="PA14_dom"/>
</dbReference>
<comment type="caution">
    <text evidence="7">The sequence shown here is derived from an EMBL/GenBank/DDBJ whole genome shotgun (WGS) entry which is preliminary data.</text>
</comment>
<dbReference type="PROSITE" id="PS51820">
    <property type="entry name" value="PA14"/>
    <property type="match status" value="1"/>
</dbReference>
<feature type="domain" description="Cytochrome c" evidence="5">
    <location>
        <begin position="335"/>
        <end position="423"/>
    </location>
</feature>
<keyword evidence="2 4" id="KW-0479">Metal-binding</keyword>
<proteinExistence type="predicted"/>
<name>A0ABY1PTS4_9BACT</name>
<reference evidence="7 8" key="1">
    <citation type="submission" date="2017-05" db="EMBL/GenBank/DDBJ databases">
        <authorList>
            <person name="Varghese N."/>
            <person name="Submissions S."/>
        </authorList>
    </citation>
    <scope>NUCLEOTIDE SEQUENCE [LARGE SCALE GENOMIC DNA]</scope>
    <source>
        <strain evidence="7 8">DSM 25457</strain>
    </source>
</reference>
<dbReference type="InterPro" id="IPR010496">
    <property type="entry name" value="AL/BT2_dom"/>
</dbReference>
<evidence type="ECO:0000256" key="4">
    <source>
        <dbReference type="PROSITE-ProRule" id="PRU00433"/>
    </source>
</evidence>
<dbReference type="PROSITE" id="PS51007">
    <property type="entry name" value="CYTC"/>
    <property type="match status" value="2"/>
</dbReference>
<keyword evidence="3 4" id="KW-0408">Iron</keyword>
<dbReference type="Pfam" id="PF06439">
    <property type="entry name" value="3keto-disac_hyd"/>
    <property type="match status" value="1"/>
</dbReference>
<dbReference type="RefSeq" id="WP_283431464.1">
    <property type="nucleotide sequence ID" value="NZ_FXUG01000002.1"/>
</dbReference>
<organism evidence="7 8">
    <name type="scientific">Neorhodopirellula lusitana</name>
    <dbReference type="NCBI Taxonomy" id="445327"/>
    <lineage>
        <taxon>Bacteria</taxon>
        <taxon>Pseudomonadati</taxon>
        <taxon>Planctomycetota</taxon>
        <taxon>Planctomycetia</taxon>
        <taxon>Pirellulales</taxon>
        <taxon>Pirellulaceae</taxon>
        <taxon>Neorhodopirellula</taxon>
    </lineage>
</organism>
<evidence type="ECO:0000256" key="2">
    <source>
        <dbReference type="ARBA" id="ARBA00022723"/>
    </source>
</evidence>
<evidence type="ECO:0000313" key="8">
    <source>
        <dbReference type="Proteomes" id="UP001158067"/>
    </source>
</evidence>